<dbReference type="InterPro" id="IPR045107">
    <property type="entry name" value="SAC3/GANP/THP3"/>
</dbReference>
<keyword evidence="3" id="KW-1185">Reference proteome</keyword>
<protein>
    <recommendedName>
        <fullName evidence="1">SAC3/GANP/THP3 conserved domain-containing protein</fullName>
    </recommendedName>
</protein>
<feature type="domain" description="SAC3/GANP/THP3 conserved" evidence="1">
    <location>
        <begin position="18"/>
        <end position="300"/>
    </location>
</feature>
<dbReference type="GO" id="GO:0051298">
    <property type="term" value="P:centrosome duplication"/>
    <property type="evidence" value="ECO:0007669"/>
    <property type="project" value="TreeGrafter"/>
</dbReference>
<dbReference type="Pfam" id="PF03399">
    <property type="entry name" value="SAC3_GANP"/>
    <property type="match status" value="1"/>
</dbReference>
<accession>A0A8S1BYN0</accession>
<dbReference type="PANTHER" id="PTHR12436">
    <property type="entry name" value="80 KDA MCM3-ASSOCIATED PROTEIN"/>
    <property type="match status" value="1"/>
</dbReference>
<organism evidence="2 3">
    <name type="scientific">Cloeon dipterum</name>
    <dbReference type="NCBI Taxonomy" id="197152"/>
    <lineage>
        <taxon>Eukaryota</taxon>
        <taxon>Metazoa</taxon>
        <taxon>Ecdysozoa</taxon>
        <taxon>Arthropoda</taxon>
        <taxon>Hexapoda</taxon>
        <taxon>Insecta</taxon>
        <taxon>Pterygota</taxon>
        <taxon>Palaeoptera</taxon>
        <taxon>Ephemeroptera</taxon>
        <taxon>Pisciforma</taxon>
        <taxon>Baetidae</taxon>
        <taxon>Cloeon</taxon>
    </lineage>
</organism>
<name>A0A8S1BYN0_9INSE</name>
<reference evidence="2 3" key="1">
    <citation type="submission" date="2020-04" db="EMBL/GenBank/DDBJ databases">
        <authorList>
            <person name="Alioto T."/>
            <person name="Alioto T."/>
            <person name="Gomez Garrido J."/>
        </authorList>
    </citation>
    <scope>NUCLEOTIDE SEQUENCE [LARGE SCALE GENOMIC DNA]</scope>
</reference>
<dbReference type="InterPro" id="IPR005062">
    <property type="entry name" value="SAC3/GANP/THP3_conserved"/>
</dbReference>
<dbReference type="GO" id="GO:0051225">
    <property type="term" value="P:spindle assembly"/>
    <property type="evidence" value="ECO:0007669"/>
    <property type="project" value="TreeGrafter"/>
</dbReference>
<dbReference type="Gene3D" id="1.25.40.990">
    <property type="match status" value="1"/>
</dbReference>
<gene>
    <name evidence="2" type="ORF">CLODIP_2_CD03254</name>
</gene>
<comment type="caution">
    <text evidence="2">The sequence shown here is derived from an EMBL/GenBank/DDBJ whole genome shotgun (WGS) entry which is preliminary data.</text>
</comment>
<evidence type="ECO:0000313" key="3">
    <source>
        <dbReference type="Proteomes" id="UP000494165"/>
    </source>
</evidence>
<evidence type="ECO:0000313" key="2">
    <source>
        <dbReference type="EMBL" id="CAB3360790.1"/>
    </source>
</evidence>
<dbReference type="AlphaFoldDB" id="A0A8S1BYN0"/>
<sequence>MSSLGILGNFIHGTCEEMCPKSELEFRQRQRLLHPLEMKAGTIHHKPPLADPLKTVKEYSRSAAGVKAENADQLRPLPVLERTTIYLIRLALEEQDLCGNWSTIYDFVADRLRAVRKDIVIQGLSGRDVLPILEVMVLFHLYAGYRLCELKVSQFDPKLNNDMLIDCVRRVLDTYDYGFTSRNQLLLESIFALHDINRTEGVVRLLSSKARSKLTEDAIQMFILYSSNNYARLFRSLQDLPAPLACAMAQHLPSVRRNAFNAMSVAYSSKILKVPVQWLSSLLLLSCEEVRAEAKNYGVKQEADFLQFSKGNFNFDSKPVPCTRLKELEIESKMQVFIKKFLVQNFDLRK</sequence>
<dbReference type="PANTHER" id="PTHR12436:SF38">
    <property type="entry name" value="SAC3 DOMAIN-CONTAINING PROTEIN 1"/>
    <property type="match status" value="1"/>
</dbReference>
<dbReference type="OrthoDB" id="264795at2759"/>
<dbReference type="GO" id="GO:0005819">
    <property type="term" value="C:spindle"/>
    <property type="evidence" value="ECO:0007669"/>
    <property type="project" value="TreeGrafter"/>
</dbReference>
<evidence type="ECO:0000259" key="1">
    <source>
        <dbReference type="Pfam" id="PF03399"/>
    </source>
</evidence>
<dbReference type="GO" id="GO:0005813">
    <property type="term" value="C:centrosome"/>
    <property type="evidence" value="ECO:0007669"/>
    <property type="project" value="TreeGrafter"/>
</dbReference>
<proteinExistence type="predicted"/>
<dbReference type="EMBL" id="CADEPI010000004">
    <property type="protein sequence ID" value="CAB3360790.1"/>
    <property type="molecule type" value="Genomic_DNA"/>
</dbReference>
<dbReference type="Proteomes" id="UP000494165">
    <property type="component" value="Unassembled WGS sequence"/>
</dbReference>
<dbReference type="GO" id="GO:0005634">
    <property type="term" value="C:nucleus"/>
    <property type="evidence" value="ECO:0007669"/>
    <property type="project" value="TreeGrafter"/>
</dbReference>